<protein>
    <submittedName>
        <fullName evidence="1">Tn4652, tnpA repressor protein TnpC</fullName>
    </submittedName>
</protein>
<dbReference type="InterPro" id="IPR049837">
    <property type="entry name" value="TnpC_reg-like"/>
</dbReference>
<dbReference type="AlphaFoldDB" id="A0A0B1Z7K0"/>
<evidence type="ECO:0000313" key="1">
    <source>
        <dbReference type="EMBL" id="KHK66570.1"/>
    </source>
</evidence>
<dbReference type="NCBIfam" id="NF041282">
    <property type="entry name" value="TnpC_regulator"/>
    <property type="match status" value="1"/>
</dbReference>
<evidence type="ECO:0000313" key="2">
    <source>
        <dbReference type="Proteomes" id="UP000030949"/>
    </source>
</evidence>
<dbReference type="Proteomes" id="UP000030949">
    <property type="component" value="Unassembled WGS sequence"/>
</dbReference>
<gene>
    <name evidence="1" type="ORF">JZ00_01665</name>
</gene>
<organism evidence="1 2">
    <name type="scientific">Pseudomonas frederiksbergensis</name>
    <dbReference type="NCBI Taxonomy" id="104087"/>
    <lineage>
        <taxon>Bacteria</taxon>
        <taxon>Pseudomonadati</taxon>
        <taxon>Pseudomonadota</taxon>
        <taxon>Gammaproteobacteria</taxon>
        <taxon>Pseudomonadales</taxon>
        <taxon>Pseudomonadaceae</taxon>
        <taxon>Pseudomonas</taxon>
    </lineage>
</organism>
<proteinExistence type="predicted"/>
<reference evidence="2" key="1">
    <citation type="submission" date="2015-03" db="EMBL/GenBank/DDBJ databases">
        <title>Pseudomonas frederiksbergensis hydrocarbon degrader.</title>
        <authorList>
            <person name="Brown L.M."/>
            <person name="Ruiz O.N."/>
            <person name="Mueller S."/>
            <person name="Gunasekera T.S."/>
        </authorList>
    </citation>
    <scope>NUCLEOTIDE SEQUENCE [LARGE SCALE GENOMIC DNA]</scope>
    <source>
        <strain evidence="2">SI8</strain>
    </source>
</reference>
<sequence length="121" mass="13333">MMNIPPASFRVTPYGEVDAEALERLHDDYDTIQLLRLVDGLDLLLKEMNNIGGLRDGLLRVHAMAKTVLDGAALSVSVTEGGSIWEEAESLDEDLLELGNWLASVRAQLRPLIELMPADPH</sequence>
<dbReference type="EMBL" id="JQGJ01000001">
    <property type="protein sequence ID" value="KHK66570.1"/>
    <property type="molecule type" value="Genomic_DNA"/>
</dbReference>
<accession>A0A0B1Z7K0</accession>
<comment type="caution">
    <text evidence="1">The sequence shown here is derived from an EMBL/GenBank/DDBJ whole genome shotgun (WGS) entry which is preliminary data.</text>
</comment>
<name>A0A0B1Z7K0_9PSED</name>